<dbReference type="EMBL" id="CP012333">
    <property type="protein sequence ID" value="AKU95531.1"/>
    <property type="molecule type" value="Genomic_DNA"/>
</dbReference>
<accession>A0A0K1PQ69</accession>
<dbReference type="SUPFAM" id="SSF48498">
    <property type="entry name" value="Tetracyclin repressor-like, C-terminal domain"/>
    <property type="match status" value="1"/>
</dbReference>
<gene>
    <name evidence="6" type="ORF">AKJ09_02195</name>
</gene>
<evidence type="ECO:0000313" key="7">
    <source>
        <dbReference type="Proteomes" id="UP000064967"/>
    </source>
</evidence>
<dbReference type="PROSITE" id="PS50977">
    <property type="entry name" value="HTH_TETR_2"/>
    <property type="match status" value="1"/>
</dbReference>
<dbReference type="PANTHER" id="PTHR47506:SF1">
    <property type="entry name" value="HTH-TYPE TRANSCRIPTIONAL REGULATOR YJDC"/>
    <property type="match status" value="1"/>
</dbReference>
<dbReference type="STRING" id="1391654.AKJ09_02195"/>
<proteinExistence type="predicted"/>
<dbReference type="InterPro" id="IPR001647">
    <property type="entry name" value="HTH_TetR"/>
</dbReference>
<keyword evidence="3" id="KW-0804">Transcription</keyword>
<feature type="domain" description="HTH tetR-type" evidence="5">
    <location>
        <begin position="1"/>
        <end position="37"/>
    </location>
</feature>
<dbReference type="Proteomes" id="UP000064967">
    <property type="component" value="Chromosome"/>
</dbReference>
<evidence type="ECO:0000256" key="4">
    <source>
        <dbReference type="PROSITE-ProRule" id="PRU00335"/>
    </source>
</evidence>
<comment type="caution">
    <text evidence="4">Lacks conserved residue(s) required for the propagation of feature annotation.</text>
</comment>
<dbReference type="InterPro" id="IPR009057">
    <property type="entry name" value="Homeodomain-like_sf"/>
</dbReference>
<dbReference type="Gene3D" id="1.10.357.10">
    <property type="entry name" value="Tetracycline Repressor, domain 2"/>
    <property type="match status" value="1"/>
</dbReference>
<dbReference type="InterPro" id="IPR011075">
    <property type="entry name" value="TetR_C"/>
</dbReference>
<dbReference type="Pfam" id="PF16925">
    <property type="entry name" value="TetR_C_13"/>
    <property type="match status" value="1"/>
</dbReference>
<dbReference type="AlphaFoldDB" id="A0A0K1PQ69"/>
<evidence type="ECO:0000256" key="2">
    <source>
        <dbReference type="ARBA" id="ARBA00023125"/>
    </source>
</evidence>
<protein>
    <submittedName>
        <fullName evidence="6">Transcriptional regulator, TetR family</fullName>
    </submittedName>
</protein>
<dbReference type="InterPro" id="IPR036271">
    <property type="entry name" value="Tet_transcr_reg_TetR-rel_C_sf"/>
</dbReference>
<dbReference type="GO" id="GO:0003677">
    <property type="term" value="F:DNA binding"/>
    <property type="evidence" value="ECO:0007669"/>
    <property type="project" value="UniProtKB-UniRule"/>
</dbReference>
<dbReference type="SUPFAM" id="SSF46689">
    <property type="entry name" value="Homeodomain-like"/>
    <property type="match status" value="1"/>
</dbReference>
<keyword evidence="1" id="KW-0805">Transcription regulation</keyword>
<keyword evidence="2 4" id="KW-0238">DNA-binding</keyword>
<sequence>MAELVEATGVQRQSLYNAFQDKQGLFVAVLNRYEQLLKESLTPLLRDDAELPELRQYMEGVLQLQADRDVGGCLLVQTSFGVGVSDPRVRSVVEAGASAIRACFADLIRRSVASGRLSREVVPEACADYLFAVLNGLSALARTGAKKDHVSGVLAHTFATLGVAQSKTPMGGG</sequence>
<evidence type="ECO:0000256" key="3">
    <source>
        <dbReference type="ARBA" id="ARBA00023163"/>
    </source>
</evidence>
<reference evidence="6 7" key="1">
    <citation type="submission" date="2015-08" db="EMBL/GenBank/DDBJ databases">
        <authorList>
            <person name="Babu N.S."/>
            <person name="Beckwith C.J."/>
            <person name="Beseler K.G."/>
            <person name="Brison A."/>
            <person name="Carone J.V."/>
            <person name="Caskin T.P."/>
            <person name="Diamond M."/>
            <person name="Durham M.E."/>
            <person name="Foxe J.M."/>
            <person name="Go M."/>
            <person name="Henderson B.A."/>
            <person name="Jones I.B."/>
            <person name="McGettigan J.A."/>
            <person name="Micheletti S.J."/>
            <person name="Nasrallah M.E."/>
            <person name="Ortiz D."/>
            <person name="Piller C.R."/>
            <person name="Privatt S.R."/>
            <person name="Schneider S.L."/>
            <person name="Sharp S."/>
            <person name="Smith T.C."/>
            <person name="Stanton J.D."/>
            <person name="Ullery H.E."/>
            <person name="Wilson R.J."/>
            <person name="Serrano M.G."/>
            <person name="Buck G."/>
            <person name="Lee V."/>
            <person name="Wang Y."/>
            <person name="Carvalho R."/>
            <person name="Voegtly L."/>
            <person name="Shi R."/>
            <person name="Duckworth R."/>
            <person name="Johnson A."/>
            <person name="Loviza R."/>
            <person name="Walstead R."/>
            <person name="Shah Z."/>
            <person name="Kiflezghi M."/>
            <person name="Wade K."/>
            <person name="Ball S.L."/>
            <person name="Bradley K.W."/>
            <person name="Asai D.J."/>
            <person name="Bowman C.A."/>
            <person name="Russell D.A."/>
            <person name="Pope W.H."/>
            <person name="Jacobs-Sera D."/>
            <person name="Hendrix R.W."/>
            <person name="Hatfull G.F."/>
        </authorList>
    </citation>
    <scope>NUCLEOTIDE SEQUENCE [LARGE SCALE GENOMIC DNA]</scope>
    <source>
        <strain evidence="6 7">DSM 27648</strain>
    </source>
</reference>
<keyword evidence="7" id="KW-1185">Reference proteome</keyword>
<dbReference type="PANTHER" id="PTHR47506">
    <property type="entry name" value="TRANSCRIPTIONAL REGULATORY PROTEIN"/>
    <property type="match status" value="1"/>
</dbReference>
<evidence type="ECO:0000256" key="1">
    <source>
        <dbReference type="ARBA" id="ARBA00023015"/>
    </source>
</evidence>
<dbReference type="Gene3D" id="1.10.10.60">
    <property type="entry name" value="Homeodomain-like"/>
    <property type="match status" value="1"/>
</dbReference>
<name>A0A0K1PQ69_9BACT</name>
<evidence type="ECO:0000259" key="5">
    <source>
        <dbReference type="PROSITE" id="PS50977"/>
    </source>
</evidence>
<evidence type="ECO:0000313" key="6">
    <source>
        <dbReference type="EMBL" id="AKU95531.1"/>
    </source>
</evidence>
<organism evidence="6 7">
    <name type="scientific">Labilithrix luteola</name>
    <dbReference type="NCBI Taxonomy" id="1391654"/>
    <lineage>
        <taxon>Bacteria</taxon>
        <taxon>Pseudomonadati</taxon>
        <taxon>Myxococcota</taxon>
        <taxon>Polyangia</taxon>
        <taxon>Polyangiales</taxon>
        <taxon>Labilitrichaceae</taxon>
        <taxon>Labilithrix</taxon>
    </lineage>
</organism>
<dbReference type="KEGG" id="llu:AKJ09_02195"/>